<keyword evidence="2" id="KW-1185">Reference proteome</keyword>
<protein>
    <submittedName>
        <fullName evidence="1">Uncharacterized protein</fullName>
    </submittedName>
</protein>
<proteinExistence type="predicted"/>
<evidence type="ECO:0000313" key="2">
    <source>
        <dbReference type="Proteomes" id="UP000245870"/>
    </source>
</evidence>
<gene>
    <name evidence="1" type="ORF">C7379_10962</name>
</gene>
<name>A0A2U0U7U0_9BACT</name>
<reference evidence="1 2" key="1">
    <citation type="submission" date="2018-05" db="EMBL/GenBank/DDBJ databases">
        <title>Genomic Encyclopedia of Type Strains, Phase IV (KMG-IV): sequencing the most valuable type-strain genomes for metagenomic binning, comparative biology and taxonomic classification.</title>
        <authorList>
            <person name="Goeker M."/>
        </authorList>
    </citation>
    <scope>NUCLEOTIDE SEQUENCE [LARGE SCALE GENOMIC DNA]</scope>
    <source>
        <strain evidence="1 2">DSM 100333</strain>
    </source>
</reference>
<evidence type="ECO:0000313" key="1">
    <source>
        <dbReference type="EMBL" id="PVX53722.1"/>
    </source>
</evidence>
<dbReference type="AlphaFoldDB" id="A0A2U0U7U0"/>
<accession>A0A2U0U7U0</accession>
<dbReference type="EMBL" id="QENY01000009">
    <property type="protein sequence ID" value="PVX53722.1"/>
    <property type="molecule type" value="Genomic_DNA"/>
</dbReference>
<dbReference type="Proteomes" id="UP000245870">
    <property type="component" value="Unassembled WGS sequence"/>
</dbReference>
<comment type="caution">
    <text evidence="1">The sequence shown here is derived from an EMBL/GenBank/DDBJ whole genome shotgun (WGS) entry which is preliminary data.</text>
</comment>
<organism evidence="1 2">
    <name type="scientific">Hallella colorans</name>
    <dbReference type="NCBI Taxonomy" id="1703337"/>
    <lineage>
        <taxon>Bacteria</taxon>
        <taxon>Pseudomonadati</taxon>
        <taxon>Bacteroidota</taxon>
        <taxon>Bacteroidia</taxon>
        <taxon>Bacteroidales</taxon>
        <taxon>Prevotellaceae</taxon>
        <taxon>Hallella</taxon>
    </lineage>
</organism>
<sequence>MHQVYLPISKVCSFSLKRTLLYTNTFLDWQASSDKAFAMLPDYGENSFETYCFVPHPLVYIYKSSQRKPSCNH</sequence>